<evidence type="ECO:0000256" key="9">
    <source>
        <dbReference type="ARBA" id="ARBA00038983"/>
    </source>
</evidence>
<comment type="catalytic activity">
    <reaction evidence="10 12">
        <text>(S)-2,3,4,5-tetrahydrodipicolinate + NADP(+) + H2O = (2S,4S)-4-hydroxy-2,3,4,5-tetrahydrodipicolinate + NADPH + H(+)</text>
        <dbReference type="Rhea" id="RHEA:35331"/>
        <dbReference type="ChEBI" id="CHEBI:15377"/>
        <dbReference type="ChEBI" id="CHEBI:15378"/>
        <dbReference type="ChEBI" id="CHEBI:16845"/>
        <dbReference type="ChEBI" id="CHEBI:57783"/>
        <dbReference type="ChEBI" id="CHEBI:58349"/>
        <dbReference type="ChEBI" id="CHEBI:67139"/>
        <dbReference type="EC" id="1.17.1.8"/>
    </reaction>
</comment>
<dbReference type="InterPro" id="IPR023940">
    <property type="entry name" value="DHDPR_bac"/>
</dbReference>
<dbReference type="OrthoDB" id="9790352at2"/>
<keyword evidence="6 12" id="KW-0520">NAD</keyword>
<evidence type="ECO:0000256" key="10">
    <source>
        <dbReference type="ARBA" id="ARBA00049080"/>
    </source>
</evidence>
<protein>
    <recommendedName>
        <fullName evidence="9 12">4-hydroxy-tetrahydrodipicolinate reductase</fullName>
        <shortName evidence="12">HTPA reductase</shortName>
        <ecNumber evidence="9 12">1.17.1.8</ecNumber>
    </recommendedName>
</protein>
<reference evidence="15 16" key="1">
    <citation type="submission" date="2018-03" db="EMBL/GenBank/DDBJ databases">
        <title>Genomic Encyclopedia of Archaeal and Bacterial Type Strains, Phase II (KMG-II): from individual species to whole genera.</title>
        <authorList>
            <person name="Goeker M."/>
        </authorList>
    </citation>
    <scope>NUCLEOTIDE SEQUENCE [LARGE SCALE GENOMIC DNA]</scope>
    <source>
        <strain evidence="15 16">DSM 100346</strain>
    </source>
</reference>
<comment type="caution">
    <text evidence="12">Lacks conserved residue(s) required for the propagation of feature annotation.</text>
</comment>
<dbReference type="GO" id="GO:0016726">
    <property type="term" value="F:oxidoreductase activity, acting on CH or CH2 groups, NAD or NADP as acceptor"/>
    <property type="evidence" value="ECO:0007669"/>
    <property type="project" value="UniProtKB-UniRule"/>
</dbReference>
<dbReference type="Pfam" id="PF05173">
    <property type="entry name" value="DapB_C"/>
    <property type="match status" value="1"/>
</dbReference>
<dbReference type="CDD" id="cd02274">
    <property type="entry name" value="DHDPR_N"/>
    <property type="match status" value="1"/>
</dbReference>
<dbReference type="PIRSF" id="PIRSF000161">
    <property type="entry name" value="DHPR"/>
    <property type="match status" value="1"/>
</dbReference>
<evidence type="ECO:0000256" key="11">
    <source>
        <dbReference type="ARBA" id="ARBA00049396"/>
    </source>
</evidence>
<evidence type="ECO:0000259" key="14">
    <source>
        <dbReference type="Pfam" id="PF05173"/>
    </source>
</evidence>
<dbReference type="GO" id="GO:0009089">
    <property type="term" value="P:lysine biosynthetic process via diaminopimelate"/>
    <property type="evidence" value="ECO:0007669"/>
    <property type="project" value="UniProtKB-UniRule"/>
</dbReference>
<sequence length="240" mass="26328">MNILLLGYGKMGKTIERIAMERGHQIVGRIDLGNRDEMEALGAQDVDVAIEFSAPEAAYLNITYCIKKGWPVVSGTTGWLDHKAEIEDLCKTNGGSFFYASNYSIGVNLFFRLNKQLARLMNGQGYKASMTEIHHIHKLDAPSGTAITLAEGLVAETDHLSQWKLAPEQSDDAITILSEREGEVPGTHIVKYTSEVDTIEIAHTAHNREGFALGAVVSAEWLPGKKGVFGMEDLLSHLDD</sequence>
<evidence type="ECO:0000256" key="8">
    <source>
        <dbReference type="ARBA" id="ARBA00037922"/>
    </source>
</evidence>
<dbReference type="InterPro" id="IPR022663">
    <property type="entry name" value="DapB_C"/>
</dbReference>
<feature type="active site" description="Proton donor" evidence="12">
    <location>
        <position position="138"/>
    </location>
</feature>
<feature type="binding site" evidence="12">
    <location>
        <begin position="144"/>
        <end position="145"/>
    </location>
    <ligand>
        <name>(S)-2,3,4,5-tetrahydrodipicolinate</name>
        <dbReference type="ChEBI" id="CHEBI:16845"/>
    </ligand>
</feature>
<dbReference type="SUPFAM" id="SSF55347">
    <property type="entry name" value="Glyceraldehyde-3-phosphate dehydrogenase-like, C-terminal domain"/>
    <property type="match status" value="1"/>
</dbReference>
<dbReference type="PANTHER" id="PTHR20836:SF0">
    <property type="entry name" value="4-HYDROXY-TETRAHYDRODIPICOLINATE REDUCTASE 1, CHLOROPLASTIC-RELATED"/>
    <property type="match status" value="1"/>
</dbReference>
<keyword evidence="3 12" id="KW-0521">NADP</keyword>
<comment type="pathway">
    <text evidence="8 12">Amino-acid biosynthesis; L-lysine biosynthesis via DAP pathway; (S)-tetrahydrodipicolinate from L-aspartate: step 4/4.</text>
</comment>
<evidence type="ECO:0000313" key="15">
    <source>
        <dbReference type="EMBL" id="PWJ56768.1"/>
    </source>
</evidence>
<dbReference type="HAMAP" id="MF_00102">
    <property type="entry name" value="DapB"/>
    <property type="match status" value="1"/>
</dbReference>
<comment type="caution">
    <text evidence="15">The sequence shown here is derived from an EMBL/GenBank/DDBJ whole genome shotgun (WGS) entry which is preliminary data.</text>
</comment>
<dbReference type="Gene3D" id="3.30.360.10">
    <property type="entry name" value="Dihydrodipicolinate Reductase, domain 2"/>
    <property type="match status" value="1"/>
</dbReference>
<evidence type="ECO:0000256" key="1">
    <source>
        <dbReference type="ARBA" id="ARBA00006642"/>
    </source>
</evidence>
<evidence type="ECO:0000256" key="3">
    <source>
        <dbReference type="ARBA" id="ARBA00022857"/>
    </source>
</evidence>
<comment type="subcellular location">
    <subcellularLocation>
        <location evidence="12">Cytoplasm</location>
    </subcellularLocation>
</comment>
<comment type="caution">
    <text evidence="12">Was originally thought to be a dihydrodipicolinate reductase (DHDPR), catalyzing the conversion of dihydrodipicolinate to tetrahydrodipicolinate. However, it was shown in E.coli that the substrate of the enzymatic reaction is not dihydrodipicolinate (DHDP) but in fact (2S,4S)-4-hydroxy-2,3,4,5-tetrahydrodipicolinic acid (HTPA), the product released by the DapA-catalyzed reaction.</text>
</comment>
<keyword evidence="2 12" id="KW-0028">Amino-acid biosynthesis</keyword>
<dbReference type="GO" id="GO:0050661">
    <property type="term" value="F:NADP binding"/>
    <property type="evidence" value="ECO:0007669"/>
    <property type="project" value="UniProtKB-UniRule"/>
</dbReference>
<feature type="binding site" evidence="12">
    <location>
        <begin position="75"/>
        <end position="77"/>
    </location>
    <ligand>
        <name>NAD(+)</name>
        <dbReference type="ChEBI" id="CHEBI:57540"/>
    </ligand>
</feature>
<evidence type="ECO:0000256" key="5">
    <source>
        <dbReference type="ARBA" id="ARBA00023002"/>
    </source>
</evidence>
<evidence type="ECO:0000313" key="16">
    <source>
        <dbReference type="Proteomes" id="UP000245880"/>
    </source>
</evidence>
<dbReference type="UniPathway" id="UPA00034">
    <property type="reaction ID" value="UER00018"/>
</dbReference>
<dbReference type="PANTHER" id="PTHR20836">
    <property type="entry name" value="DIHYDRODIPICOLINATE REDUCTASE"/>
    <property type="match status" value="1"/>
</dbReference>
<dbReference type="GO" id="GO:0051287">
    <property type="term" value="F:NAD binding"/>
    <property type="evidence" value="ECO:0007669"/>
    <property type="project" value="UniProtKB-UniRule"/>
</dbReference>
<evidence type="ECO:0000259" key="13">
    <source>
        <dbReference type="Pfam" id="PF01113"/>
    </source>
</evidence>
<keyword evidence="5 12" id="KW-0560">Oxidoreductase</keyword>
<dbReference type="Gene3D" id="3.40.50.720">
    <property type="entry name" value="NAD(P)-binding Rossmann-like Domain"/>
    <property type="match status" value="1"/>
</dbReference>
<dbReference type="GO" id="GO:0019877">
    <property type="term" value="P:diaminopimelate biosynthetic process"/>
    <property type="evidence" value="ECO:0007669"/>
    <property type="project" value="UniProtKB-UniRule"/>
</dbReference>
<dbReference type="InterPro" id="IPR036291">
    <property type="entry name" value="NAD(P)-bd_dom_sf"/>
</dbReference>
<evidence type="ECO:0000256" key="7">
    <source>
        <dbReference type="ARBA" id="ARBA00023154"/>
    </source>
</evidence>
<keyword evidence="4 12" id="KW-0220">Diaminopimelate biosynthesis</keyword>
<dbReference type="EC" id="1.17.1.8" evidence="9 12"/>
<dbReference type="GO" id="GO:0005829">
    <property type="term" value="C:cytosol"/>
    <property type="evidence" value="ECO:0007669"/>
    <property type="project" value="TreeGrafter"/>
</dbReference>
<keyword evidence="7 12" id="KW-0457">Lysine biosynthesis</keyword>
<evidence type="ECO:0000256" key="6">
    <source>
        <dbReference type="ARBA" id="ARBA00023027"/>
    </source>
</evidence>
<organism evidence="15 16">
    <name type="scientific">Dyadobacter jejuensis</name>
    <dbReference type="NCBI Taxonomy" id="1082580"/>
    <lineage>
        <taxon>Bacteria</taxon>
        <taxon>Pseudomonadati</taxon>
        <taxon>Bacteroidota</taxon>
        <taxon>Cytophagia</taxon>
        <taxon>Cytophagales</taxon>
        <taxon>Spirosomataceae</taxon>
        <taxon>Dyadobacter</taxon>
    </lineage>
</organism>
<dbReference type="NCBIfam" id="TIGR00036">
    <property type="entry name" value="dapB"/>
    <property type="match status" value="1"/>
</dbReference>
<keyword evidence="16" id="KW-1185">Reference proteome</keyword>
<proteinExistence type="inferred from homology"/>
<feature type="binding site" evidence="12">
    <location>
        <position position="35"/>
    </location>
    <ligand>
        <name>NADP(+)</name>
        <dbReference type="ChEBI" id="CHEBI:58349"/>
    </ligand>
</feature>
<comment type="similarity">
    <text evidence="1 12">Belongs to the DapB family.</text>
</comment>
<feature type="binding site" evidence="12">
    <location>
        <begin position="100"/>
        <end position="103"/>
    </location>
    <ligand>
        <name>NAD(+)</name>
        <dbReference type="ChEBI" id="CHEBI:57540"/>
    </ligand>
</feature>
<dbReference type="Pfam" id="PF01113">
    <property type="entry name" value="DapB_N"/>
    <property type="match status" value="1"/>
</dbReference>
<dbReference type="GO" id="GO:0008839">
    <property type="term" value="F:4-hydroxy-tetrahydrodipicolinate reductase"/>
    <property type="evidence" value="ECO:0007669"/>
    <property type="project" value="UniProtKB-UniRule"/>
</dbReference>
<dbReference type="InterPro" id="IPR000846">
    <property type="entry name" value="DapB_N"/>
</dbReference>
<feature type="domain" description="Dihydrodipicolinate reductase C-terminal" evidence="14">
    <location>
        <begin position="106"/>
        <end position="235"/>
    </location>
</feature>
<accession>A0A316AHK1</accession>
<dbReference type="AlphaFoldDB" id="A0A316AHK1"/>
<evidence type="ECO:0000256" key="12">
    <source>
        <dbReference type="HAMAP-Rule" id="MF_00102"/>
    </source>
</evidence>
<comment type="function">
    <text evidence="12">Catalyzes the conversion of 4-hydroxy-tetrahydrodipicolinate (HTPA) to tetrahydrodipicolinate.</text>
</comment>
<feature type="active site" description="Proton donor/acceptor" evidence="12">
    <location>
        <position position="134"/>
    </location>
</feature>
<keyword evidence="12" id="KW-0963">Cytoplasm</keyword>
<feature type="binding site" evidence="12">
    <location>
        <position position="135"/>
    </location>
    <ligand>
        <name>(S)-2,3,4,5-tetrahydrodipicolinate</name>
        <dbReference type="ChEBI" id="CHEBI:16845"/>
    </ligand>
</feature>
<comment type="catalytic activity">
    <reaction evidence="11 12">
        <text>(S)-2,3,4,5-tetrahydrodipicolinate + NAD(+) + H2O = (2S,4S)-4-hydroxy-2,3,4,5-tetrahydrodipicolinate + NADH + H(+)</text>
        <dbReference type="Rhea" id="RHEA:35323"/>
        <dbReference type="ChEBI" id="CHEBI:15377"/>
        <dbReference type="ChEBI" id="CHEBI:15378"/>
        <dbReference type="ChEBI" id="CHEBI:16845"/>
        <dbReference type="ChEBI" id="CHEBI:57540"/>
        <dbReference type="ChEBI" id="CHEBI:57945"/>
        <dbReference type="ChEBI" id="CHEBI:67139"/>
        <dbReference type="EC" id="1.17.1.8"/>
    </reaction>
</comment>
<evidence type="ECO:0000256" key="4">
    <source>
        <dbReference type="ARBA" id="ARBA00022915"/>
    </source>
</evidence>
<dbReference type="Proteomes" id="UP000245880">
    <property type="component" value="Unassembled WGS sequence"/>
</dbReference>
<feature type="domain" description="Dihydrodipicolinate reductase N-terminal" evidence="13">
    <location>
        <begin position="1"/>
        <end position="103"/>
    </location>
</feature>
<dbReference type="SUPFAM" id="SSF51735">
    <property type="entry name" value="NAD(P)-binding Rossmann-fold domains"/>
    <property type="match status" value="1"/>
</dbReference>
<dbReference type="EMBL" id="QGDT01000010">
    <property type="protein sequence ID" value="PWJ56768.1"/>
    <property type="molecule type" value="Genomic_DNA"/>
</dbReference>
<gene>
    <name evidence="12" type="primary">dapB</name>
    <name evidence="15" type="ORF">CLV98_11079</name>
</gene>
<evidence type="ECO:0000256" key="2">
    <source>
        <dbReference type="ARBA" id="ARBA00022605"/>
    </source>
</evidence>
<dbReference type="RefSeq" id="WP_109676146.1">
    <property type="nucleotide sequence ID" value="NZ_QGDT01000010.1"/>
</dbReference>
<name>A0A316AHK1_9BACT</name>
<comment type="subunit">
    <text evidence="12">Homotetramer.</text>
</comment>